<accession>A0A1J7IZR4</accession>
<keyword evidence="2" id="KW-0378">Hydrolase</keyword>
<evidence type="ECO:0000313" key="2">
    <source>
        <dbReference type="EMBL" id="OIW33263.1"/>
    </source>
</evidence>
<sequence length="390" mass="43240">MRWQSQSLIPSCLLLPLVSGHVVPSPRPDTWGPGKVQAKTAIDAMMGFYNETAGRWQPEIAWWLSGNALQTLLDYMHKTGDASYMPQVLRTIDTQREPLDWWPEGGGYFRADSTDDTGWWALAMVRMFDVTGDATYLGYARLDEDYMRSYWSDECGGGIIWDIRRLVYKNAISNELYFALAAALHNRLPGDEVYLNRSLEAWDWFEASGMINSAFLVNDGLTEDSCVNNNATTWTYNQGVILGGLVELYRATKNQRYIAVAKQIADAVVGSGTLVVNGVLREPCEAAGDCDYNQQAFKGIFMRYLGVLDEVLCSTHPYRAFIRSNAETAWRGDRNETDYFDVSWHGPFDAATVATQASAASLMVAAMDLGAWERGGECGATGGRVGSGVP</sequence>
<dbReference type="Gene3D" id="1.50.10.20">
    <property type="match status" value="1"/>
</dbReference>
<dbReference type="AlphaFoldDB" id="A0A1J7IZR4"/>
<dbReference type="Proteomes" id="UP000182658">
    <property type="component" value="Unassembled WGS sequence"/>
</dbReference>
<gene>
    <name evidence="2" type="ORF">CONLIGDRAFT_166328</name>
</gene>
<protein>
    <submittedName>
        <fullName evidence="2">Putative glycosyl hydrolase</fullName>
    </submittedName>
</protein>
<keyword evidence="1" id="KW-0732">Signal</keyword>
<evidence type="ECO:0000313" key="3">
    <source>
        <dbReference type="Proteomes" id="UP000182658"/>
    </source>
</evidence>
<feature type="signal peptide" evidence="1">
    <location>
        <begin position="1"/>
        <end position="20"/>
    </location>
</feature>
<dbReference type="InterPro" id="IPR053169">
    <property type="entry name" value="MUG_Protein"/>
</dbReference>
<dbReference type="EMBL" id="KV875094">
    <property type="protein sequence ID" value="OIW33263.1"/>
    <property type="molecule type" value="Genomic_DNA"/>
</dbReference>
<keyword evidence="3" id="KW-1185">Reference proteome</keyword>
<dbReference type="InterPro" id="IPR005198">
    <property type="entry name" value="Glyco_hydro_76"/>
</dbReference>
<dbReference type="OrthoDB" id="9984024at2759"/>
<reference evidence="2 3" key="1">
    <citation type="submission" date="2016-10" db="EMBL/GenBank/DDBJ databases">
        <title>Draft genome sequence of Coniochaeta ligniaria NRRL30616, a lignocellulolytic fungus for bioabatement of inhibitors in plant biomass hydrolysates.</title>
        <authorList>
            <consortium name="DOE Joint Genome Institute"/>
            <person name="Jimenez D.J."/>
            <person name="Hector R.E."/>
            <person name="Riley R."/>
            <person name="Sun H."/>
            <person name="Grigoriev I.V."/>
            <person name="Van Elsas J.D."/>
            <person name="Nichols N.N."/>
        </authorList>
    </citation>
    <scope>NUCLEOTIDE SEQUENCE [LARGE SCALE GENOMIC DNA]</scope>
    <source>
        <strain evidence="2 3">NRRL 30616</strain>
    </source>
</reference>
<dbReference type="Pfam" id="PF03663">
    <property type="entry name" value="Glyco_hydro_76"/>
    <property type="match status" value="1"/>
</dbReference>
<feature type="chain" id="PRO_5013335190" evidence="1">
    <location>
        <begin position="21"/>
        <end position="390"/>
    </location>
</feature>
<proteinExistence type="predicted"/>
<dbReference type="InterPro" id="IPR008928">
    <property type="entry name" value="6-hairpin_glycosidase_sf"/>
</dbReference>
<dbReference type="SUPFAM" id="SSF48208">
    <property type="entry name" value="Six-hairpin glycosidases"/>
    <property type="match status" value="1"/>
</dbReference>
<name>A0A1J7IZR4_9PEZI</name>
<dbReference type="PANTHER" id="PTHR47791:SF3">
    <property type="entry name" value="MEIOTICALLY UP-REGULATED GENE 191 PROTEIN"/>
    <property type="match status" value="1"/>
</dbReference>
<dbReference type="GO" id="GO:0005975">
    <property type="term" value="P:carbohydrate metabolic process"/>
    <property type="evidence" value="ECO:0007669"/>
    <property type="project" value="InterPro"/>
</dbReference>
<dbReference type="PANTHER" id="PTHR47791">
    <property type="entry name" value="MEIOTICALLY UP-REGULATED GENE 191 PROTEIN"/>
    <property type="match status" value="1"/>
</dbReference>
<organism evidence="2 3">
    <name type="scientific">Coniochaeta ligniaria NRRL 30616</name>
    <dbReference type="NCBI Taxonomy" id="1408157"/>
    <lineage>
        <taxon>Eukaryota</taxon>
        <taxon>Fungi</taxon>
        <taxon>Dikarya</taxon>
        <taxon>Ascomycota</taxon>
        <taxon>Pezizomycotina</taxon>
        <taxon>Sordariomycetes</taxon>
        <taxon>Sordariomycetidae</taxon>
        <taxon>Coniochaetales</taxon>
        <taxon>Coniochaetaceae</taxon>
        <taxon>Coniochaeta</taxon>
    </lineage>
</organism>
<dbReference type="GO" id="GO:0016787">
    <property type="term" value="F:hydrolase activity"/>
    <property type="evidence" value="ECO:0007669"/>
    <property type="project" value="UniProtKB-KW"/>
</dbReference>
<dbReference type="STRING" id="1408157.A0A1J7IZR4"/>
<evidence type="ECO:0000256" key="1">
    <source>
        <dbReference type="SAM" id="SignalP"/>
    </source>
</evidence>
<dbReference type="InParanoid" id="A0A1J7IZR4"/>